<organism evidence="2 3">
    <name type="scientific">Pyxidicoccus parkwayensis</name>
    <dbReference type="NCBI Taxonomy" id="2813578"/>
    <lineage>
        <taxon>Bacteria</taxon>
        <taxon>Pseudomonadati</taxon>
        <taxon>Myxococcota</taxon>
        <taxon>Myxococcia</taxon>
        <taxon>Myxococcales</taxon>
        <taxon>Cystobacterineae</taxon>
        <taxon>Myxococcaceae</taxon>
        <taxon>Pyxidicoccus</taxon>
    </lineage>
</organism>
<dbReference type="InterPro" id="IPR053812">
    <property type="entry name" value="HTH_Sigma70_ECF-like"/>
</dbReference>
<keyword evidence="3" id="KW-1185">Reference proteome</keyword>
<gene>
    <name evidence="2" type="ORF">JY651_06120</name>
</gene>
<dbReference type="SUPFAM" id="SSF88659">
    <property type="entry name" value="Sigma3 and sigma4 domains of RNA polymerase sigma factors"/>
    <property type="match status" value="1"/>
</dbReference>
<evidence type="ECO:0000313" key="3">
    <source>
        <dbReference type="Proteomes" id="UP000662747"/>
    </source>
</evidence>
<evidence type="ECO:0000259" key="1">
    <source>
        <dbReference type="Pfam" id="PF07638"/>
    </source>
</evidence>
<sequence>MSLSELTELLDGARKGDTGARDALMAVAYQELRLLAHEAPRVPPTALVNEAWTRLTHTGGVAFENRRHFFGAAAQAMRRVLVDRARMRRAQMRDAAQERLSLRDGEMEAPAGMDIEVLELERALSELETFQPRLARMLELRYFAGFGLLESAAALGVSPATVRRDWAYARVWLVERLSN</sequence>
<dbReference type="InterPro" id="IPR013324">
    <property type="entry name" value="RNA_pol_sigma_r3/r4-like"/>
</dbReference>
<protein>
    <submittedName>
        <fullName evidence="2">RNA polymerase</fullName>
    </submittedName>
</protein>
<dbReference type="InterPro" id="IPR036388">
    <property type="entry name" value="WH-like_DNA-bd_sf"/>
</dbReference>
<feature type="domain" description="RNA polymerase sigma-70 ECF-like HTH" evidence="1">
    <location>
        <begin position="4"/>
        <end position="177"/>
    </location>
</feature>
<dbReference type="InterPro" id="IPR011517">
    <property type="entry name" value="RNA_pol_sigma70_ECF-like"/>
</dbReference>
<name>A0ABX7P015_9BACT</name>
<accession>A0ABX7P015</accession>
<evidence type="ECO:0000313" key="2">
    <source>
        <dbReference type="EMBL" id="QSQ24527.1"/>
    </source>
</evidence>
<proteinExistence type="predicted"/>
<dbReference type="Gene3D" id="1.10.10.10">
    <property type="entry name" value="Winged helix-like DNA-binding domain superfamily/Winged helix DNA-binding domain"/>
    <property type="match status" value="1"/>
</dbReference>
<dbReference type="Proteomes" id="UP000662747">
    <property type="component" value="Chromosome"/>
</dbReference>
<reference evidence="2 3" key="1">
    <citation type="submission" date="2021-02" db="EMBL/GenBank/DDBJ databases">
        <title>De Novo genome assembly of isolated myxobacteria.</title>
        <authorList>
            <person name="Stevens D.C."/>
        </authorList>
    </citation>
    <scope>NUCLEOTIDE SEQUENCE [LARGE SCALE GENOMIC DNA]</scope>
    <source>
        <strain evidence="3">SCPEA02</strain>
    </source>
</reference>
<dbReference type="NCBIfam" id="TIGR02999">
    <property type="entry name" value="Sig-70_X6"/>
    <property type="match status" value="1"/>
</dbReference>
<dbReference type="RefSeq" id="WP_206726089.1">
    <property type="nucleotide sequence ID" value="NZ_CP071090.1"/>
</dbReference>
<dbReference type="Pfam" id="PF07638">
    <property type="entry name" value="Sigma70_ECF"/>
    <property type="match status" value="1"/>
</dbReference>
<dbReference type="EMBL" id="CP071090">
    <property type="protein sequence ID" value="QSQ24527.1"/>
    <property type="molecule type" value="Genomic_DNA"/>
</dbReference>